<dbReference type="EMBL" id="LAZR01020061">
    <property type="protein sequence ID" value="KKL90239.1"/>
    <property type="molecule type" value="Genomic_DNA"/>
</dbReference>
<dbReference type="AlphaFoldDB" id="A0A0F9FUX0"/>
<feature type="compositionally biased region" description="Pro residues" evidence="1">
    <location>
        <begin position="1"/>
        <end position="10"/>
    </location>
</feature>
<feature type="non-terminal residue" evidence="2">
    <location>
        <position position="1"/>
    </location>
</feature>
<name>A0A0F9FUX0_9ZZZZ</name>
<proteinExistence type="predicted"/>
<evidence type="ECO:0000313" key="2">
    <source>
        <dbReference type="EMBL" id="KKL90239.1"/>
    </source>
</evidence>
<accession>A0A0F9FUX0</accession>
<gene>
    <name evidence="2" type="ORF">LCGC14_1906670</name>
</gene>
<protein>
    <submittedName>
        <fullName evidence="2">Uncharacterized protein</fullName>
    </submittedName>
</protein>
<sequence length="225" mass="24504">RCRPRPPAPNALPRRRWDAVPRNTAGPPACPSSSIGNPASIDGLPSAARCICSYRNRSAGYAQVGALLLPPVERCLRDPQLPNDLLDRSPAFSLPKSNGNLSFREPFLHPNPLRPDPKSILTDSHAVWIRIQGADQCFGLGLRRVGRSRTRRKPRSAARRWPQMNRRPARRIQALAGVGALRMNSSTGSKTRCSTRTTGLESLDPALGPGQTSSPCSLTSGCFRL</sequence>
<feature type="region of interest" description="Disordered" evidence="1">
    <location>
        <begin position="1"/>
        <end position="37"/>
    </location>
</feature>
<evidence type="ECO:0000256" key="1">
    <source>
        <dbReference type="SAM" id="MobiDB-lite"/>
    </source>
</evidence>
<organism evidence="2">
    <name type="scientific">marine sediment metagenome</name>
    <dbReference type="NCBI Taxonomy" id="412755"/>
    <lineage>
        <taxon>unclassified sequences</taxon>
        <taxon>metagenomes</taxon>
        <taxon>ecological metagenomes</taxon>
    </lineage>
</organism>
<reference evidence="2" key="1">
    <citation type="journal article" date="2015" name="Nature">
        <title>Complex archaea that bridge the gap between prokaryotes and eukaryotes.</title>
        <authorList>
            <person name="Spang A."/>
            <person name="Saw J.H."/>
            <person name="Jorgensen S.L."/>
            <person name="Zaremba-Niedzwiedzka K."/>
            <person name="Martijn J."/>
            <person name="Lind A.E."/>
            <person name="van Eijk R."/>
            <person name="Schleper C."/>
            <person name="Guy L."/>
            <person name="Ettema T.J."/>
        </authorList>
    </citation>
    <scope>NUCLEOTIDE SEQUENCE</scope>
</reference>
<comment type="caution">
    <text evidence="2">The sequence shown here is derived from an EMBL/GenBank/DDBJ whole genome shotgun (WGS) entry which is preliminary data.</text>
</comment>